<keyword evidence="3" id="KW-0547">Nucleotide-binding</keyword>
<feature type="domain" description="Protein kinase" evidence="6">
    <location>
        <begin position="1"/>
        <end position="209"/>
    </location>
</feature>
<organism evidence="7 8">
    <name type="scientific">Humicola insolens</name>
    <name type="common">Soft-rot fungus</name>
    <dbReference type="NCBI Taxonomy" id="85995"/>
    <lineage>
        <taxon>Eukaryota</taxon>
        <taxon>Fungi</taxon>
        <taxon>Dikarya</taxon>
        <taxon>Ascomycota</taxon>
        <taxon>Pezizomycotina</taxon>
        <taxon>Sordariomycetes</taxon>
        <taxon>Sordariomycetidae</taxon>
        <taxon>Sordariales</taxon>
        <taxon>Chaetomiaceae</taxon>
        <taxon>Mycothermus</taxon>
    </lineage>
</organism>
<keyword evidence="5" id="KW-0067">ATP-binding</keyword>
<evidence type="ECO:0000256" key="1">
    <source>
        <dbReference type="ARBA" id="ARBA00022527"/>
    </source>
</evidence>
<dbReference type="InterPro" id="IPR000719">
    <property type="entry name" value="Prot_kinase_dom"/>
</dbReference>
<keyword evidence="4" id="KW-0418">Kinase</keyword>
<evidence type="ECO:0000259" key="6">
    <source>
        <dbReference type="PROSITE" id="PS50011"/>
    </source>
</evidence>
<dbReference type="PROSITE" id="PS50011">
    <property type="entry name" value="PROTEIN_KINASE_DOM"/>
    <property type="match status" value="1"/>
</dbReference>
<keyword evidence="8" id="KW-1185">Reference proteome</keyword>
<evidence type="ECO:0000256" key="5">
    <source>
        <dbReference type="ARBA" id="ARBA00022840"/>
    </source>
</evidence>
<gene>
    <name evidence="7" type="ORF">VTJ49DRAFT_5488</name>
</gene>
<proteinExistence type="predicted"/>
<keyword evidence="1" id="KW-0723">Serine/threonine-protein kinase</keyword>
<dbReference type="InterPro" id="IPR030616">
    <property type="entry name" value="Aur-like"/>
</dbReference>
<dbReference type="InterPro" id="IPR008271">
    <property type="entry name" value="Ser/Thr_kinase_AS"/>
</dbReference>
<reference evidence="7 8" key="1">
    <citation type="journal article" date="2024" name="Commun. Biol.">
        <title>Comparative genomic analysis of thermophilic fungi reveals convergent evolutionary adaptations and gene losses.</title>
        <authorList>
            <person name="Steindorff A.S."/>
            <person name="Aguilar-Pontes M.V."/>
            <person name="Robinson A.J."/>
            <person name="Andreopoulos B."/>
            <person name="LaButti K."/>
            <person name="Kuo A."/>
            <person name="Mondo S."/>
            <person name="Riley R."/>
            <person name="Otillar R."/>
            <person name="Haridas S."/>
            <person name="Lipzen A."/>
            <person name="Grimwood J."/>
            <person name="Schmutz J."/>
            <person name="Clum A."/>
            <person name="Reid I.D."/>
            <person name="Moisan M.C."/>
            <person name="Butler G."/>
            <person name="Nguyen T.T.M."/>
            <person name="Dewar K."/>
            <person name="Conant G."/>
            <person name="Drula E."/>
            <person name="Henrissat B."/>
            <person name="Hansel C."/>
            <person name="Singer S."/>
            <person name="Hutchinson M.I."/>
            <person name="de Vries R.P."/>
            <person name="Natvig D.O."/>
            <person name="Powell A.J."/>
            <person name="Tsang A."/>
            <person name="Grigoriev I.V."/>
        </authorList>
    </citation>
    <scope>NUCLEOTIDE SEQUENCE [LARGE SCALE GENOMIC DNA]</scope>
    <source>
        <strain evidence="7 8">CBS 620.91</strain>
    </source>
</reference>
<evidence type="ECO:0000313" key="7">
    <source>
        <dbReference type="EMBL" id="KAL1836162.1"/>
    </source>
</evidence>
<evidence type="ECO:0000313" key="8">
    <source>
        <dbReference type="Proteomes" id="UP001583172"/>
    </source>
</evidence>
<comment type="caution">
    <text evidence="7">The sequence shown here is derived from an EMBL/GenBank/DDBJ whole genome shotgun (WGS) entry which is preliminary data.</text>
</comment>
<dbReference type="Proteomes" id="UP001583172">
    <property type="component" value="Unassembled WGS sequence"/>
</dbReference>
<evidence type="ECO:0000256" key="3">
    <source>
        <dbReference type="ARBA" id="ARBA00022741"/>
    </source>
</evidence>
<dbReference type="Pfam" id="PF00069">
    <property type="entry name" value="Pkinase"/>
    <property type="match status" value="1"/>
</dbReference>
<protein>
    <recommendedName>
        <fullName evidence="6">Protein kinase domain-containing protein</fullName>
    </recommendedName>
</protein>
<dbReference type="SMART" id="SM00220">
    <property type="entry name" value="S_TKc"/>
    <property type="match status" value="1"/>
</dbReference>
<name>A0ABR3V3J4_HUMIN</name>
<evidence type="ECO:0000256" key="2">
    <source>
        <dbReference type="ARBA" id="ARBA00022679"/>
    </source>
</evidence>
<dbReference type="PROSITE" id="PS00108">
    <property type="entry name" value="PROTEIN_KINASE_ST"/>
    <property type="match status" value="1"/>
</dbReference>
<accession>A0ABR3V3J4</accession>
<evidence type="ECO:0000256" key="4">
    <source>
        <dbReference type="ARBA" id="ARBA00022777"/>
    </source>
</evidence>
<keyword evidence="2" id="KW-0808">Transferase</keyword>
<sequence length="236" mass="27269">MPARNRSHDHIVHCINEFCTTDLEPQLVLELVPFGSLKDQHEVSPVTLNEVFQILRQALSALRYLHERDEPIVHRDIKPGNILVQSRSPYLHIKLSDFGLSRASPDYLKTWCGTSSYAAPEVIERENYDKAVDIWSLGVVVYEYAHGLPNRNYWLCDGSPWIERVLQELEAATDFWGCPLLDFLSTAMLVYDRVSRYSARRCWDMLKRLDWSQVSCPVVENKVGVGYYYNGNWICG</sequence>
<dbReference type="EMBL" id="JAZGSY010000455">
    <property type="protein sequence ID" value="KAL1836162.1"/>
    <property type="molecule type" value="Genomic_DNA"/>
</dbReference>
<dbReference type="PANTHER" id="PTHR24350">
    <property type="entry name" value="SERINE/THREONINE-PROTEIN KINASE IAL-RELATED"/>
    <property type="match status" value="1"/>
</dbReference>
<dbReference type="InterPro" id="IPR011009">
    <property type="entry name" value="Kinase-like_dom_sf"/>
</dbReference>
<dbReference type="Gene3D" id="1.10.510.10">
    <property type="entry name" value="Transferase(Phosphotransferase) domain 1"/>
    <property type="match status" value="1"/>
</dbReference>
<dbReference type="SUPFAM" id="SSF56112">
    <property type="entry name" value="Protein kinase-like (PK-like)"/>
    <property type="match status" value="1"/>
</dbReference>